<dbReference type="STRING" id="172043.RM53_05450"/>
<proteinExistence type="predicted"/>
<evidence type="ECO:0000256" key="1">
    <source>
        <dbReference type="SAM" id="Phobius"/>
    </source>
</evidence>
<sequence>MSDIYVLRADEIDQVSGGPGPLVALVMNPAVATAIVGGVAAVATAAIAAVNALSKDDCTTTTTKQGNKTVTTTVCT</sequence>
<keyword evidence="1" id="KW-0472">Membrane</keyword>
<accession>A0A0B4CYG1</accession>
<evidence type="ECO:0000313" key="3">
    <source>
        <dbReference type="Proteomes" id="UP000031166"/>
    </source>
</evidence>
<reference evidence="2 3" key="1">
    <citation type="submission" date="2014-12" db="EMBL/GenBank/DDBJ databases">
        <title>Genome sequencing of Brevundimonas nasdae TPW30.</title>
        <authorList>
            <person name="Tan P.W."/>
            <person name="Chan K.-G."/>
        </authorList>
    </citation>
    <scope>NUCLEOTIDE SEQUENCE [LARGE SCALE GENOMIC DNA]</scope>
    <source>
        <strain evidence="2 3">TPW30</strain>
    </source>
</reference>
<keyword evidence="1" id="KW-0812">Transmembrane</keyword>
<keyword evidence="1" id="KW-1133">Transmembrane helix</keyword>
<evidence type="ECO:0000313" key="2">
    <source>
        <dbReference type="EMBL" id="KIC59436.1"/>
    </source>
</evidence>
<dbReference type="AlphaFoldDB" id="A0A0B4CYG1"/>
<dbReference type="EMBL" id="JWSY01000007">
    <property type="protein sequence ID" value="KIC59436.1"/>
    <property type="molecule type" value="Genomic_DNA"/>
</dbReference>
<name>A0A0B4CYG1_9CAUL</name>
<feature type="transmembrane region" description="Helical" evidence="1">
    <location>
        <begin position="30"/>
        <end position="54"/>
    </location>
</feature>
<dbReference type="Proteomes" id="UP000031166">
    <property type="component" value="Unassembled WGS sequence"/>
</dbReference>
<organism evidence="2 3">
    <name type="scientific">Brevundimonas nasdae</name>
    <dbReference type="NCBI Taxonomy" id="172043"/>
    <lineage>
        <taxon>Bacteria</taxon>
        <taxon>Pseudomonadati</taxon>
        <taxon>Pseudomonadota</taxon>
        <taxon>Alphaproteobacteria</taxon>
        <taxon>Caulobacterales</taxon>
        <taxon>Caulobacteraceae</taxon>
        <taxon>Brevundimonas</taxon>
    </lineage>
</organism>
<gene>
    <name evidence="2" type="ORF">RM53_05450</name>
</gene>
<dbReference type="RefSeq" id="WP_039245021.1">
    <property type="nucleotide sequence ID" value="NZ_JWSY01000007.1"/>
</dbReference>
<protein>
    <submittedName>
        <fullName evidence="2">Uncharacterized protein</fullName>
    </submittedName>
</protein>
<comment type="caution">
    <text evidence="2">The sequence shown here is derived from an EMBL/GenBank/DDBJ whole genome shotgun (WGS) entry which is preliminary data.</text>
</comment>